<organism evidence="4 5">
    <name type="scientific">Paenibacillus cisolokensis</name>
    <dbReference type="NCBI Taxonomy" id="1658519"/>
    <lineage>
        <taxon>Bacteria</taxon>
        <taxon>Bacillati</taxon>
        <taxon>Bacillota</taxon>
        <taxon>Bacilli</taxon>
        <taxon>Bacillales</taxon>
        <taxon>Paenibacillaceae</taxon>
        <taxon>Paenibacillus</taxon>
    </lineage>
</organism>
<dbReference type="SMART" id="SM01086">
    <property type="entry name" value="ClpB_D2-small"/>
    <property type="match status" value="1"/>
</dbReference>
<keyword evidence="5" id="KW-1185">Reference proteome</keyword>
<comment type="caution">
    <text evidence="4">The sequence shown here is derived from an EMBL/GenBank/DDBJ whole genome shotgun (WGS) entry which is preliminary data.</text>
</comment>
<keyword evidence="1" id="KW-0547">Nucleotide-binding</keyword>
<dbReference type="Gene3D" id="3.40.50.300">
    <property type="entry name" value="P-loop containing nucleotide triphosphate hydrolases"/>
    <property type="match status" value="1"/>
</dbReference>
<reference evidence="4 5" key="1">
    <citation type="submission" date="2021-04" db="EMBL/GenBank/DDBJ databases">
        <title>Draft genome sequence of Paenibacillus cisolokensis, LC2-13A.</title>
        <authorList>
            <person name="Uke A."/>
            <person name="Chhe C."/>
            <person name="Baramee S."/>
            <person name="Kosugi A."/>
        </authorList>
    </citation>
    <scope>NUCLEOTIDE SEQUENCE [LARGE SCALE GENOMIC DNA]</scope>
    <source>
        <strain evidence="4 5">LC2-13A</strain>
    </source>
</reference>
<keyword evidence="2" id="KW-0067">ATP-binding</keyword>
<protein>
    <recommendedName>
        <fullName evidence="3">Clp ATPase C-terminal domain-containing protein</fullName>
    </recommendedName>
</protein>
<dbReference type="EMBL" id="BOVJ01000029">
    <property type="protein sequence ID" value="GIQ62384.1"/>
    <property type="molecule type" value="Genomic_DNA"/>
</dbReference>
<evidence type="ECO:0000313" key="4">
    <source>
        <dbReference type="EMBL" id="GIQ62384.1"/>
    </source>
</evidence>
<dbReference type="InterPro" id="IPR050052">
    <property type="entry name" value="ATP-dep_Clp_protease_ClpX"/>
</dbReference>
<feature type="domain" description="Clp ATPase C-terminal" evidence="3">
    <location>
        <begin position="50"/>
        <end position="140"/>
    </location>
</feature>
<gene>
    <name evidence="4" type="ORF">PACILC2_09520</name>
</gene>
<sequence>MIGFNTAGDGQKELKPGEYLSMVLPEDLLKFGLIPEFVGRLPVISTLEPLDEKALVRILSEPKNALVKQYQKLLEMDNVKLEFEPAALEAIAKEAIKRNTGARGLRAIIEGIMLDVMYEVPSRDDVGTCVITEKVVQERIMPELTSKKGKKKEESA</sequence>
<dbReference type="Proteomes" id="UP000680304">
    <property type="component" value="Unassembled WGS sequence"/>
</dbReference>
<dbReference type="InterPro" id="IPR019489">
    <property type="entry name" value="Clp_ATPase_C"/>
</dbReference>
<dbReference type="Gene3D" id="1.10.8.60">
    <property type="match status" value="1"/>
</dbReference>
<evidence type="ECO:0000256" key="2">
    <source>
        <dbReference type="ARBA" id="ARBA00022840"/>
    </source>
</evidence>
<proteinExistence type="predicted"/>
<name>A0ABQ4N2J7_9BACL</name>
<dbReference type="PANTHER" id="PTHR48102">
    <property type="entry name" value="ATP-DEPENDENT CLP PROTEASE ATP-BINDING SUBUNIT CLPX-LIKE, MITOCHONDRIAL-RELATED"/>
    <property type="match status" value="1"/>
</dbReference>
<dbReference type="PANTHER" id="PTHR48102:SF7">
    <property type="entry name" value="ATP-DEPENDENT CLP PROTEASE ATP-BINDING SUBUNIT CLPX-LIKE, MITOCHONDRIAL"/>
    <property type="match status" value="1"/>
</dbReference>
<evidence type="ECO:0000259" key="3">
    <source>
        <dbReference type="SMART" id="SM01086"/>
    </source>
</evidence>
<accession>A0ABQ4N2J7</accession>
<dbReference type="Pfam" id="PF10431">
    <property type="entry name" value="ClpB_D2-small"/>
    <property type="match status" value="1"/>
</dbReference>
<evidence type="ECO:0000313" key="5">
    <source>
        <dbReference type="Proteomes" id="UP000680304"/>
    </source>
</evidence>
<evidence type="ECO:0000256" key="1">
    <source>
        <dbReference type="ARBA" id="ARBA00022741"/>
    </source>
</evidence>
<dbReference type="SUPFAM" id="SSF52540">
    <property type="entry name" value="P-loop containing nucleoside triphosphate hydrolases"/>
    <property type="match status" value="1"/>
</dbReference>
<dbReference type="InterPro" id="IPR027417">
    <property type="entry name" value="P-loop_NTPase"/>
</dbReference>